<dbReference type="PANTHER" id="PTHR30185">
    <property type="entry name" value="CRYPTIC BETA-GLUCOSIDE BGL OPERON ANTITERMINATOR"/>
    <property type="match status" value="1"/>
</dbReference>
<dbReference type="Pfam" id="PF05043">
    <property type="entry name" value="Mga"/>
    <property type="match status" value="1"/>
</dbReference>
<dbReference type="EMBL" id="PYGR01000066">
    <property type="protein sequence ID" value="PTO34403.1"/>
    <property type="molecule type" value="Genomic_DNA"/>
</dbReference>
<keyword evidence="3" id="KW-0010">Activator</keyword>
<dbReference type="InterPro" id="IPR050661">
    <property type="entry name" value="BglG_antiterminators"/>
</dbReference>
<organism evidence="6 7">
    <name type="scientific">Enterococcus mundtii</name>
    <dbReference type="NCBI Taxonomy" id="53346"/>
    <lineage>
        <taxon>Bacteria</taxon>
        <taxon>Bacillati</taxon>
        <taxon>Bacillota</taxon>
        <taxon>Bacilli</taxon>
        <taxon>Lactobacillales</taxon>
        <taxon>Enterococcaceae</taxon>
        <taxon>Enterococcus</taxon>
    </lineage>
</organism>
<evidence type="ECO:0000256" key="3">
    <source>
        <dbReference type="ARBA" id="ARBA00023159"/>
    </source>
</evidence>
<dbReference type="PROSITE" id="PS51372">
    <property type="entry name" value="PRD_2"/>
    <property type="match status" value="1"/>
</dbReference>
<proteinExistence type="predicted"/>
<dbReference type="Pfam" id="PF08279">
    <property type="entry name" value="HTH_11"/>
    <property type="match status" value="1"/>
</dbReference>
<dbReference type="PANTHER" id="PTHR30185:SF18">
    <property type="entry name" value="TRANSCRIPTIONAL REGULATOR MTLR"/>
    <property type="match status" value="1"/>
</dbReference>
<keyword evidence="2" id="KW-0805">Transcription regulation</keyword>
<feature type="domain" description="PRD" evidence="5">
    <location>
        <begin position="166"/>
        <end position="277"/>
    </location>
</feature>
<evidence type="ECO:0000313" key="7">
    <source>
        <dbReference type="Proteomes" id="UP000244022"/>
    </source>
</evidence>
<dbReference type="GO" id="GO:0006355">
    <property type="term" value="P:regulation of DNA-templated transcription"/>
    <property type="evidence" value="ECO:0007669"/>
    <property type="project" value="InterPro"/>
</dbReference>
<dbReference type="Gene3D" id="1.10.10.10">
    <property type="entry name" value="Winged helix-like DNA-binding domain superfamily/Winged helix DNA-binding domain"/>
    <property type="match status" value="1"/>
</dbReference>
<dbReference type="Proteomes" id="UP000244022">
    <property type="component" value="Unassembled WGS sequence"/>
</dbReference>
<dbReference type="InterPro" id="IPR011608">
    <property type="entry name" value="PRD"/>
</dbReference>
<dbReference type="RefSeq" id="WP_108146382.1">
    <property type="nucleotide sequence ID" value="NZ_PYGR01000066.1"/>
</dbReference>
<name>A0A2T5D9X4_ENTMU</name>
<evidence type="ECO:0000313" key="6">
    <source>
        <dbReference type="EMBL" id="PTO34403.1"/>
    </source>
</evidence>
<dbReference type="AlphaFoldDB" id="A0A2T5D9X4"/>
<keyword evidence="1" id="KW-0677">Repeat</keyword>
<dbReference type="InterPro" id="IPR036634">
    <property type="entry name" value="PRD_sf"/>
</dbReference>
<comment type="caution">
    <text evidence="6">The sequence shown here is derived from an EMBL/GenBank/DDBJ whole genome shotgun (WGS) entry which is preliminary data.</text>
</comment>
<dbReference type="InterPro" id="IPR013196">
    <property type="entry name" value="HTH_11"/>
</dbReference>
<dbReference type="SUPFAM" id="SSF63520">
    <property type="entry name" value="PTS-regulatory domain, PRD"/>
    <property type="match status" value="1"/>
</dbReference>
<evidence type="ECO:0000259" key="5">
    <source>
        <dbReference type="PROSITE" id="PS51372"/>
    </source>
</evidence>
<reference evidence="6 7" key="1">
    <citation type="submission" date="2018-03" db="EMBL/GenBank/DDBJ databases">
        <title>Draft genome sequences of four Enterococcus mundtii strains isolated from beef slaughterhouses in Kenya.</title>
        <authorList>
            <person name="Wambui J."/>
            <person name="Stevens M."/>
            <person name="Njage P."/>
            <person name="Stephan R."/>
            <person name="Tasara T."/>
        </authorList>
    </citation>
    <scope>NUCLEOTIDE SEQUENCE [LARGE SCALE GENOMIC DNA]</scope>
    <source>
        <strain evidence="6 7">H18-EM</strain>
    </source>
</reference>
<dbReference type="InterPro" id="IPR007737">
    <property type="entry name" value="Mga_HTH"/>
</dbReference>
<dbReference type="Pfam" id="PF00874">
    <property type="entry name" value="PRD"/>
    <property type="match status" value="1"/>
</dbReference>
<gene>
    <name evidence="6" type="ORF">C6N14_12365</name>
</gene>
<evidence type="ECO:0000256" key="1">
    <source>
        <dbReference type="ARBA" id="ARBA00022737"/>
    </source>
</evidence>
<evidence type="ECO:0000256" key="2">
    <source>
        <dbReference type="ARBA" id="ARBA00023015"/>
    </source>
</evidence>
<evidence type="ECO:0000256" key="4">
    <source>
        <dbReference type="ARBA" id="ARBA00023163"/>
    </source>
</evidence>
<keyword evidence="4" id="KW-0804">Transcription</keyword>
<sequence length="492" mass="58760">MREFQMAFITSAEVKRWMQVLSVMEQERRFTIGELSEQLAISQRTLIKDIQTFKKYFGTSIELRSNYSGYHFEELNRSDYKEKKEQLLENEVLFEIVGNVFCGKDFTIADLAHQYSYAESTLRRFFLRIRPVLAEYELTLAFNPVNFLGEEVNIRKFFFDFYYSSEQTPYTIRPPESLHTLVLNELSGKLGKYELGTGITISAFYYHLYIAMVRVHQNHFVSLPEWLKASIYQEKDFQLLYSLQERIEEEYEIYLPKEEFAWIHLLIISKRTIHRVDQEQTFNQRFSHWKDLQFIVSDYLSAPFFEQWDTNTLGQFMTSFFISRLMNEAVGPVLNKELEEIHWMVKKSDKQIYEAHKQFLLKHAQVLSFSAQYFEDIVVSFTTYMNLLFHYYQPVKKVLFLLEGDYLIVQSIRMQARVLLGEYHKLLFMQLQELTPERLNDVHVDLIVTNYRPYLLDFALDTDHILMSSIPTAQDWARVKHQLNPLIDQETF</sequence>
<dbReference type="InterPro" id="IPR036388">
    <property type="entry name" value="WH-like_DNA-bd_sf"/>
</dbReference>
<accession>A0A2T5D9X4</accession>
<protein>
    <submittedName>
        <fullName evidence="6">M protein trans-acting positive regulator</fullName>
    </submittedName>
</protein>